<gene>
    <name evidence="2" type="ORF">AHTJR_07215</name>
</gene>
<dbReference type="InterPro" id="IPR010982">
    <property type="entry name" value="Lambda_DNA-bd_dom_sf"/>
</dbReference>
<protein>
    <submittedName>
        <fullName evidence="2">Helix-turn-helix domain-containing protein</fullName>
    </submittedName>
</protein>
<reference evidence="2 3" key="1">
    <citation type="submission" date="2019-03" db="EMBL/GenBank/DDBJ databases">
        <title>Complete genome sequence of two outbreak-associated Acinetobacter haemolyticus strains.</title>
        <authorList>
            <person name="Bai L."/>
            <person name="Zhang S.-C."/>
            <person name="Deng Y."/>
            <person name="Song C.-C."/>
            <person name="Kang G.-B."/>
            <person name="Dong Y."/>
            <person name="Wang Y."/>
            <person name="Gao F."/>
            <person name="Huang H."/>
        </authorList>
    </citation>
    <scope>NUCLEOTIDE SEQUENCE [LARGE SCALE GENOMIC DNA]</scope>
    <source>
        <strain evidence="2 3">TJR01</strain>
    </source>
</reference>
<sequence>MSEINHKNKFYPLDGQLFTQQLATLIKQKRLEKRLRQSDLAKAISTSLSTVKRIEKGDLSVEFGVVVKALWYLNILTDLQKNLPAIENKECQKSRVRLERIDEDDF</sequence>
<evidence type="ECO:0000259" key="1">
    <source>
        <dbReference type="PROSITE" id="PS50943"/>
    </source>
</evidence>
<evidence type="ECO:0000313" key="2">
    <source>
        <dbReference type="EMBL" id="QBQ16072.1"/>
    </source>
</evidence>
<dbReference type="SMART" id="SM00530">
    <property type="entry name" value="HTH_XRE"/>
    <property type="match status" value="1"/>
</dbReference>
<name>A0A4P7B3A1_ACIHA</name>
<dbReference type="AlphaFoldDB" id="A0A4P7B3A1"/>
<dbReference type="EMBL" id="CP038009">
    <property type="protein sequence ID" value="QBQ16072.1"/>
    <property type="molecule type" value="Genomic_DNA"/>
</dbReference>
<feature type="domain" description="HTH cro/C1-type" evidence="1">
    <location>
        <begin position="26"/>
        <end position="79"/>
    </location>
</feature>
<dbReference type="CDD" id="cd00093">
    <property type="entry name" value="HTH_XRE"/>
    <property type="match status" value="1"/>
</dbReference>
<accession>A0A4P7B3A1</accession>
<dbReference type="RefSeq" id="WP_134252146.1">
    <property type="nucleotide sequence ID" value="NZ_CP038009.1"/>
</dbReference>
<proteinExistence type="predicted"/>
<evidence type="ECO:0000313" key="3">
    <source>
        <dbReference type="Proteomes" id="UP000294395"/>
    </source>
</evidence>
<dbReference type="Pfam" id="PF01381">
    <property type="entry name" value="HTH_3"/>
    <property type="match status" value="1"/>
</dbReference>
<organism evidence="2 3">
    <name type="scientific">Acinetobacter haemolyticus</name>
    <dbReference type="NCBI Taxonomy" id="29430"/>
    <lineage>
        <taxon>Bacteria</taxon>
        <taxon>Pseudomonadati</taxon>
        <taxon>Pseudomonadota</taxon>
        <taxon>Gammaproteobacteria</taxon>
        <taxon>Moraxellales</taxon>
        <taxon>Moraxellaceae</taxon>
        <taxon>Acinetobacter</taxon>
    </lineage>
</organism>
<dbReference type="Proteomes" id="UP000294395">
    <property type="component" value="Chromosome"/>
</dbReference>
<dbReference type="GO" id="GO:0003677">
    <property type="term" value="F:DNA binding"/>
    <property type="evidence" value="ECO:0007669"/>
    <property type="project" value="InterPro"/>
</dbReference>
<dbReference type="Gene3D" id="1.10.260.40">
    <property type="entry name" value="lambda repressor-like DNA-binding domains"/>
    <property type="match status" value="1"/>
</dbReference>
<dbReference type="SUPFAM" id="SSF47413">
    <property type="entry name" value="lambda repressor-like DNA-binding domains"/>
    <property type="match status" value="1"/>
</dbReference>
<dbReference type="InterPro" id="IPR001387">
    <property type="entry name" value="Cro/C1-type_HTH"/>
</dbReference>
<dbReference type="PROSITE" id="PS50943">
    <property type="entry name" value="HTH_CROC1"/>
    <property type="match status" value="1"/>
</dbReference>